<organism evidence="1 2">
    <name type="scientific">Mollisia scopiformis</name>
    <name type="common">Conifer needle endophyte fungus</name>
    <name type="synonym">Phialocephala scopiformis</name>
    <dbReference type="NCBI Taxonomy" id="149040"/>
    <lineage>
        <taxon>Eukaryota</taxon>
        <taxon>Fungi</taxon>
        <taxon>Dikarya</taxon>
        <taxon>Ascomycota</taxon>
        <taxon>Pezizomycotina</taxon>
        <taxon>Leotiomycetes</taxon>
        <taxon>Helotiales</taxon>
        <taxon>Mollisiaceae</taxon>
        <taxon>Mollisia</taxon>
    </lineage>
</organism>
<sequence>MASGFPISLRGEGRGLEISFPDLAGLAQSQAFVEVEGGLVLDGLHMELKTPTSHSGEEAPEFVLPRMVMRTHKDWYRELDSEKLATTRVFLGWTNEAHILLGTRDCFALNVDISGAPHNQPTRCLKSYGGGIGFGIHGIAALSATISGTRSAVPSGISGIEPLDKDAAMIDIRNGVRNHVIVWDDDDDIGWLIPQSVMLLYLLQIFLLRQLQCFEVLPSELLSSQAHDAGQAAFKTLTRFLEIEDIPEATQLTSVGVNREAPCNLQLSIKRVSKAVKEMCYHFRYVCDQLRKIYEDATTLHQSR</sequence>
<dbReference type="KEGG" id="psco:LY89DRAFT_740778"/>
<keyword evidence="2" id="KW-1185">Reference proteome</keyword>
<dbReference type="RefSeq" id="XP_018064058.1">
    <property type="nucleotide sequence ID" value="XM_018220629.1"/>
</dbReference>
<name>A0A132BBQ6_MOLSC</name>
<accession>A0A132BBQ6</accession>
<dbReference type="Proteomes" id="UP000070700">
    <property type="component" value="Unassembled WGS sequence"/>
</dbReference>
<gene>
    <name evidence="1" type="ORF">LY89DRAFT_740778</name>
</gene>
<evidence type="ECO:0000313" key="1">
    <source>
        <dbReference type="EMBL" id="KUJ09703.1"/>
    </source>
</evidence>
<dbReference type="OrthoDB" id="3561959at2759"/>
<dbReference type="GeneID" id="28830355"/>
<evidence type="ECO:0000313" key="2">
    <source>
        <dbReference type="Proteomes" id="UP000070700"/>
    </source>
</evidence>
<dbReference type="AlphaFoldDB" id="A0A132BBQ6"/>
<dbReference type="EMBL" id="KQ947431">
    <property type="protein sequence ID" value="KUJ09703.1"/>
    <property type="molecule type" value="Genomic_DNA"/>
</dbReference>
<proteinExistence type="predicted"/>
<dbReference type="InParanoid" id="A0A132BBQ6"/>
<protein>
    <submittedName>
        <fullName evidence="1">Uncharacterized protein</fullName>
    </submittedName>
</protein>
<reference evidence="1 2" key="1">
    <citation type="submission" date="2015-10" db="EMBL/GenBank/DDBJ databases">
        <title>Full genome of DAOMC 229536 Phialocephala scopiformis, a fungal endophyte of spruce producing the potent anti-insectan compound rugulosin.</title>
        <authorList>
            <consortium name="DOE Joint Genome Institute"/>
            <person name="Walker A.K."/>
            <person name="Frasz S.L."/>
            <person name="Seifert K.A."/>
            <person name="Miller J.D."/>
            <person name="Mondo S.J."/>
            <person name="Labutti K."/>
            <person name="Lipzen A."/>
            <person name="Dockter R."/>
            <person name="Kennedy M."/>
            <person name="Grigoriev I.V."/>
            <person name="Spatafora J.W."/>
        </authorList>
    </citation>
    <scope>NUCLEOTIDE SEQUENCE [LARGE SCALE GENOMIC DNA]</scope>
    <source>
        <strain evidence="1 2">CBS 120377</strain>
    </source>
</reference>